<dbReference type="GO" id="GO:0004130">
    <property type="term" value="F:cytochrome-c peroxidase activity"/>
    <property type="evidence" value="ECO:0007669"/>
    <property type="project" value="TreeGrafter"/>
</dbReference>
<keyword evidence="11" id="KW-1185">Reference proteome</keyword>
<dbReference type="InterPro" id="IPR051395">
    <property type="entry name" value="Cytochrome_c_Peroxidase/MauG"/>
</dbReference>
<dbReference type="PANTHER" id="PTHR30600">
    <property type="entry name" value="CYTOCHROME C PEROXIDASE-RELATED"/>
    <property type="match status" value="1"/>
</dbReference>
<evidence type="ECO:0000256" key="3">
    <source>
        <dbReference type="ARBA" id="ARBA00022723"/>
    </source>
</evidence>
<keyword evidence="2 7" id="KW-0349">Heme</keyword>
<name>A0A1G9T9L8_9SPHI</name>
<gene>
    <name evidence="10" type="ORF">SAMN05421813_11264</name>
</gene>
<protein>
    <submittedName>
        <fullName evidence="10">Cytochrome c peroxidase</fullName>
    </submittedName>
</protein>
<dbReference type="PANTHER" id="PTHR30600:SF10">
    <property type="entry name" value="BLL6722 PROTEIN"/>
    <property type="match status" value="1"/>
</dbReference>
<keyword evidence="10" id="KW-0575">Peroxidase</keyword>
<evidence type="ECO:0000313" key="11">
    <source>
        <dbReference type="Proteomes" id="UP000199226"/>
    </source>
</evidence>
<feature type="signal peptide" evidence="8">
    <location>
        <begin position="1"/>
        <end position="18"/>
    </location>
</feature>
<proteinExistence type="predicted"/>
<evidence type="ECO:0000256" key="5">
    <source>
        <dbReference type="ARBA" id="ARBA00023002"/>
    </source>
</evidence>
<keyword evidence="5" id="KW-0560">Oxidoreductase</keyword>
<dbReference type="SUPFAM" id="SSF46626">
    <property type="entry name" value="Cytochrome c"/>
    <property type="match status" value="2"/>
</dbReference>
<dbReference type="Proteomes" id="UP000199226">
    <property type="component" value="Unassembled WGS sequence"/>
</dbReference>
<dbReference type="GO" id="GO:0046872">
    <property type="term" value="F:metal ion binding"/>
    <property type="evidence" value="ECO:0007669"/>
    <property type="project" value="UniProtKB-KW"/>
</dbReference>
<organism evidence="10 11">
    <name type="scientific">Daejeonella rubra</name>
    <dbReference type="NCBI Taxonomy" id="990371"/>
    <lineage>
        <taxon>Bacteria</taxon>
        <taxon>Pseudomonadati</taxon>
        <taxon>Bacteroidota</taxon>
        <taxon>Sphingobacteriia</taxon>
        <taxon>Sphingobacteriales</taxon>
        <taxon>Sphingobacteriaceae</taxon>
        <taxon>Daejeonella</taxon>
    </lineage>
</organism>
<dbReference type="GO" id="GO:0009055">
    <property type="term" value="F:electron transfer activity"/>
    <property type="evidence" value="ECO:0007669"/>
    <property type="project" value="InterPro"/>
</dbReference>
<evidence type="ECO:0000256" key="7">
    <source>
        <dbReference type="PROSITE-ProRule" id="PRU00433"/>
    </source>
</evidence>
<dbReference type="EMBL" id="FNHH01000012">
    <property type="protein sequence ID" value="SDM44302.1"/>
    <property type="molecule type" value="Genomic_DNA"/>
</dbReference>
<evidence type="ECO:0000259" key="9">
    <source>
        <dbReference type="PROSITE" id="PS51007"/>
    </source>
</evidence>
<dbReference type="PROSITE" id="PS51257">
    <property type="entry name" value="PROKAR_LIPOPROTEIN"/>
    <property type="match status" value="1"/>
</dbReference>
<dbReference type="Pfam" id="PF03150">
    <property type="entry name" value="CCP_MauG"/>
    <property type="match status" value="1"/>
</dbReference>
<dbReference type="STRING" id="990371.SAMN05421813_11264"/>
<evidence type="ECO:0000256" key="2">
    <source>
        <dbReference type="ARBA" id="ARBA00022617"/>
    </source>
</evidence>
<evidence type="ECO:0000256" key="6">
    <source>
        <dbReference type="ARBA" id="ARBA00023004"/>
    </source>
</evidence>
<dbReference type="GO" id="GO:0020037">
    <property type="term" value="F:heme binding"/>
    <property type="evidence" value="ECO:0007669"/>
    <property type="project" value="InterPro"/>
</dbReference>
<sequence length="398" mass="43606">MKNILKVLFTICFLVIIAASCSKSDSQSTPELSFPAIKAAFGDNIDLNSLSNYSGQIKPAYIIKDNTGANPILNAKATLGRVLFYDKSLSVNNSVSCSSCHKQEFAFSDSALVSSAILGGVTARHSMRLVNSRFAVEQKFFWDERAASLELQTTQPMMDHSEMGFSGQNGRPAFSTLLTKLQGIPYYNELFKFAYNDVNVTESRLQECLAQFIRSIQSFDSKYDAGRVQVANDNQNFPNFTAEENSGKNLFITPPVFDANSSRIAGGVGCNACHNAPEFDIDPNSRNNGIIGVINGANRDLTVTRAPSLRDLTRVGGRVNSPMMHTGANRTVRAAINHYNTIALNQNQNPNLDARLAPNRIGQSLNLTENEVSALVAFLQTLSGTNVYTDKKWSDPFL</sequence>
<dbReference type="Gene3D" id="1.10.760.10">
    <property type="entry name" value="Cytochrome c-like domain"/>
    <property type="match status" value="2"/>
</dbReference>
<evidence type="ECO:0000256" key="8">
    <source>
        <dbReference type="SAM" id="SignalP"/>
    </source>
</evidence>
<evidence type="ECO:0000313" key="10">
    <source>
        <dbReference type="EMBL" id="SDM44302.1"/>
    </source>
</evidence>
<comment type="subcellular location">
    <subcellularLocation>
        <location evidence="1">Cell envelope</location>
    </subcellularLocation>
</comment>
<dbReference type="InterPro" id="IPR009056">
    <property type="entry name" value="Cyt_c-like_dom"/>
</dbReference>
<dbReference type="RefSeq" id="WP_090704481.1">
    <property type="nucleotide sequence ID" value="NZ_FNHH01000012.1"/>
</dbReference>
<evidence type="ECO:0000256" key="1">
    <source>
        <dbReference type="ARBA" id="ARBA00004196"/>
    </source>
</evidence>
<reference evidence="11" key="1">
    <citation type="submission" date="2016-10" db="EMBL/GenBank/DDBJ databases">
        <authorList>
            <person name="Varghese N."/>
            <person name="Submissions S."/>
        </authorList>
    </citation>
    <scope>NUCLEOTIDE SEQUENCE [LARGE SCALE GENOMIC DNA]</scope>
    <source>
        <strain evidence="11">DSM 24536</strain>
    </source>
</reference>
<dbReference type="GO" id="GO:0030313">
    <property type="term" value="C:cell envelope"/>
    <property type="evidence" value="ECO:0007669"/>
    <property type="project" value="UniProtKB-SubCell"/>
</dbReference>
<dbReference type="OrthoDB" id="9805202at2"/>
<accession>A0A1G9T9L8</accession>
<feature type="chain" id="PRO_5011696029" evidence="8">
    <location>
        <begin position="19"/>
        <end position="398"/>
    </location>
</feature>
<feature type="domain" description="Cytochrome c" evidence="9">
    <location>
        <begin position="242"/>
        <end position="383"/>
    </location>
</feature>
<keyword evidence="6 7" id="KW-0408">Iron</keyword>
<keyword evidence="3 7" id="KW-0479">Metal-binding</keyword>
<dbReference type="AlphaFoldDB" id="A0A1G9T9L8"/>
<dbReference type="PROSITE" id="PS51007">
    <property type="entry name" value="CYTC"/>
    <property type="match status" value="1"/>
</dbReference>
<evidence type="ECO:0000256" key="4">
    <source>
        <dbReference type="ARBA" id="ARBA00022729"/>
    </source>
</evidence>
<dbReference type="InterPro" id="IPR004852">
    <property type="entry name" value="Di-haem_cyt_c_peroxidsae"/>
</dbReference>
<dbReference type="InterPro" id="IPR036909">
    <property type="entry name" value="Cyt_c-like_dom_sf"/>
</dbReference>
<keyword evidence="4 8" id="KW-0732">Signal</keyword>